<dbReference type="EMBL" id="PVTL01000007">
    <property type="protein sequence ID" value="PRY67213.1"/>
    <property type="molecule type" value="Genomic_DNA"/>
</dbReference>
<evidence type="ECO:0000256" key="1">
    <source>
        <dbReference type="SAM" id="MobiDB-lite"/>
    </source>
</evidence>
<proteinExistence type="predicted"/>
<organism evidence="2 3">
    <name type="scientific">Glaciihabitans tibetensis</name>
    <dbReference type="NCBI Taxonomy" id="1266600"/>
    <lineage>
        <taxon>Bacteria</taxon>
        <taxon>Bacillati</taxon>
        <taxon>Actinomycetota</taxon>
        <taxon>Actinomycetes</taxon>
        <taxon>Micrococcales</taxon>
        <taxon>Microbacteriaceae</taxon>
        <taxon>Glaciihabitans</taxon>
    </lineage>
</organism>
<reference evidence="2 3" key="1">
    <citation type="submission" date="2018-03" db="EMBL/GenBank/DDBJ databases">
        <title>Genomic Encyclopedia of Type Strains, Phase III (KMG-III): the genomes of soil and plant-associated and newly described type strains.</title>
        <authorList>
            <person name="Whitman W."/>
        </authorList>
    </citation>
    <scope>NUCLEOTIDE SEQUENCE [LARGE SCALE GENOMIC DNA]</scope>
    <source>
        <strain evidence="2 3">CGMCC 1.12484</strain>
    </source>
</reference>
<protein>
    <submittedName>
        <fullName evidence="2">Uncharacterized protein</fullName>
    </submittedName>
</protein>
<keyword evidence="3" id="KW-1185">Reference proteome</keyword>
<name>A0A2T0VAN0_9MICO</name>
<gene>
    <name evidence="2" type="ORF">B0I08_107108</name>
</gene>
<feature type="compositionally biased region" description="Basic and acidic residues" evidence="1">
    <location>
        <begin position="30"/>
        <end position="50"/>
    </location>
</feature>
<sequence length="50" mass="5648">MSPVPVIRRLHRRATTDPAPGSDPRPAPEPARHTLTENDDRLKAEKPPHY</sequence>
<accession>A0A2T0VAN0</accession>
<evidence type="ECO:0000313" key="3">
    <source>
        <dbReference type="Proteomes" id="UP000237983"/>
    </source>
</evidence>
<comment type="caution">
    <text evidence="2">The sequence shown here is derived from an EMBL/GenBank/DDBJ whole genome shotgun (WGS) entry which is preliminary data.</text>
</comment>
<evidence type="ECO:0000313" key="2">
    <source>
        <dbReference type="EMBL" id="PRY67213.1"/>
    </source>
</evidence>
<feature type="region of interest" description="Disordered" evidence="1">
    <location>
        <begin position="1"/>
        <end position="50"/>
    </location>
</feature>
<dbReference type="AlphaFoldDB" id="A0A2T0VAN0"/>
<dbReference type="Proteomes" id="UP000237983">
    <property type="component" value="Unassembled WGS sequence"/>
</dbReference>